<dbReference type="AlphaFoldDB" id="A0A438GGC8"/>
<feature type="region of interest" description="Disordered" evidence="1">
    <location>
        <begin position="340"/>
        <end position="369"/>
    </location>
</feature>
<evidence type="ECO:0000313" key="4">
    <source>
        <dbReference type="Proteomes" id="UP000288805"/>
    </source>
</evidence>
<keyword evidence="2" id="KW-0732">Signal</keyword>
<evidence type="ECO:0000256" key="2">
    <source>
        <dbReference type="SAM" id="SignalP"/>
    </source>
</evidence>
<comment type="caution">
    <text evidence="3">The sequence shown here is derived from an EMBL/GenBank/DDBJ whole genome shotgun (WGS) entry which is preliminary data.</text>
</comment>
<reference evidence="3 4" key="1">
    <citation type="journal article" date="2018" name="PLoS Genet.">
        <title>Population sequencing reveals clonal diversity and ancestral inbreeding in the grapevine cultivar Chardonnay.</title>
        <authorList>
            <person name="Roach M.J."/>
            <person name="Johnson D.L."/>
            <person name="Bohlmann J."/>
            <person name="van Vuuren H.J."/>
            <person name="Jones S.J."/>
            <person name="Pretorius I.S."/>
            <person name="Schmidt S.A."/>
            <person name="Borneman A.R."/>
        </authorList>
    </citation>
    <scope>NUCLEOTIDE SEQUENCE [LARGE SCALE GENOMIC DNA]</scope>
    <source>
        <strain evidence="4">cv. Chardonnay</strain>
        <tissue evidence="3">Leaf</tissue>
    </source>
</reference>
<sequence length="573" mass="63302">MVRRYFMLVMMTLGGNMVIATLLAAVRNCGDGTWAWLVVVIACKTRYTLVNDPDNNIRIAHVVIRMYCGADAFMEAVAPNAYALFRCNLVLKNVFKEKAASSARVGDAHEKSIRQTERKGVPRSILHSKWRTIQRGAPVPPAGVVQEFLHFTKIPPVFIHPNIIRHVRAPALPSIVTELPDSTKGGAKGHVMVRVHGWGRGIREALLSKLLLSDSGGHLVDWVEKASFACLSKLFEIDAKERQCKTLLTARNLMAVVREPQEYVINILPRKMPKEVVPGEHYIVKDLPIYQALKEADAEKRRALLDNREKKKNEGTLRKAPGQKRAQTLLQIKLQRKEEAGEEWEGSEGAHSSQRICSSANYPRGGGNNRGASEPCSSFYLKRFGHVAGLNHSSTSLAAVARLANLADEAASINHPAPLSGWATSKRPRSARNLRSGLLGRLQDRQQEIEVSCSSAHDAHPEGGEVEMVTETPAVPVMVPAEGGSVNDAACTSASPFSYAELEEKLKQIPPGLPTVTPSAKMFEMVETLVSGLRGMANQYDLFTDLLRTTDYMKAFATRHKDTEDQLRLRLED</sequence>
<feature type="region of interest" description="Disordered" evidence="1">
    <location>
        <begin position="305"/>
        <end position="324"/>
    </location>
</feature>
<evidence type="ECO:0000256" key="1">
    <source>
        <dbReference type="SAM" id="MobiDB-lite"/>
    </source>
</evidence>
<feature type="chain" id="PRO_5019474362" evidence="2">
    <location>
        <begin position="26"/>
        <end position="573"/>
    </location>
</feature>
<protein>
    <submittedName>
        <fullName evidence="3">Uncharacterized protein</fullName>
    </submittedName>
</protein>
<accession>A0A438GGC8</accession>
<dbReference type="EMBL" id="QGNW01000442">
    <property type="protein sequence ID" value="RVW71257.1"/>
    <property type="molecule type" value="Genomic_DNA"/>
</dbReference>
<organism evidence="3 4">
    <name type="scientific">Vitis vinifera</name>
    <name type="common">Grape</name>
    <dbReference type="NCBI Taxonomy" id="29760"/>
    <lineage>
        <taxon>Eukaryota</taxon>
        <taxon>Viridiplantae</taxon>
        <taxon>Streptophyta</taxon>
        <taxon>Embryophyta</taxon>
        <taxon>Tracheophyta</taxon>
        <taxon>Spermatophyta</taxon>
        <taxon>Magnoliopsida</taxon>
        <taxon>eudicotyledons</taxon>
        <taxon>Gunneridae</taxon>
        <taxon>Pentapetalae</taxon>
        <taxon>rosids</taxon>
        <taxon>Vitales</taxon>
        <taxon>Vitaceae</taxon>
        <taxon>Viteae</taxon>
        <taxon>Vitis</taxon>
    </lineage>
</organism>
<feature type="compositionally biased region" description="Basic and acidic residues" evidence="1">
    <location>
        <begin position="305"/>
        <end position="317"/>
    </location>
</feature>
<dbReference type="Proteomes" id="UP000288805">
    <property type="component" value="Unassembled WGS sequence"/>
</dbReference>
<evidence type="ECO:0000313" key="3">
    <source>
        <dbReference type="EMBL" id="RVW71257.1"/>
    </source>
</evidence>
<proteinExistence type="predicted"/>
<gene>
    <name evidence="3" type="ORF">CK203_062701</name>
</gene>
<name>A0A438GGC8_VITVI</name>
<feature type="signal peptide" evidence="2">
    <location>
        <begin position="1"/>
        <end position="25"/>
    </location>
</feature>